<dbReference type="GeneID" id="11472867"/>
<dbReference type="GO" id="GO:0032012">
    <property type="term" value="P:regulation of ARF protein signal transduction"/>
    <property type="evidence" value="ECO:0007669"/>
    <property type="project" value="InterPro"/>
</dbReference>
<dbReference type="GO" id="GO:0005085">
    <property type="term" value="F:guanyl-nucleotide exchange factor activity"/>
    <property type="evidence" value="ECO:0007669"/>
    <property type="project" value="UniProtKB-KW"/>
</dbReference>
<evidence type="ECO:0000313" key="14">
    <source>
        <dbReference type="Proteomes" id="UP000006790"/>
    </source>
</evidence>
<dbReference type="AlphaFoldDB" id="G8JSJ0"/>
<name>G8JSJ0_ERECY</name>
<dbReference type="GO" id="GO:0005886">
    <property type="term" value="C:plasma membrane"/>
    <property type="evidence" value="ECO:0007669"/>
    <property type="project" value="UniProtKB-SubCell"/>
</dbReference>
<proteinExistence type="inferred from homology"/>
<dbReference type="OrthoDB" id="2157641at2759"/>
<keyword evidence="7" id="KW-0472">Membrane</keyword>
<reference evidence="14" key="1">
    <citation type="journal article" date="2012" name="G3 (Bethesda)">
        <title>Pichia sorbitophila, an interspecies yeast hybrid reveals early steps of genome resolution following polyploidization.</title>
        <authorList>
            <person name="Leh Louis V."/>
            <person name="Despons L."/>
            <person name="Friedrich A."/>
            <person name="Martin T."/>
            <person name="Durrens P."/>
            <person name="Casaregola S."/>
            <person name="Neuveglise C."/>
            <person name="Fairhead C."/>
            <person name="Marck C."/>
            <person name="Cruz J.A."/>
            <person name="Straub M.L."/>
            <person name="Kugler V."/>
            <person name="Sacerdot C."/>
            <person name="Uzunov Z."/>
            <person name="Thierry A."/>
            <person name="Weiss S."/>
            <person name="Bleykasten C."/>
            <person name="De Montigny J."/>
            <person name="Jacques N."/>
            <person name="Jung P."/>
            <person name="Lemaire M."/>
            <person name="Mallet S."/>
            <person name="Morel G."/>
            <person name="Richard G.F."/>
            <person name="Sarkar A."/>
            <person name="Savel G."/>
            <person name="Schacherer J."/>
            <person name="Seret M.L."/>
            <person name="Talla E."/>
            <person name="Samson G."/>
            <person name="Jubin C."/>
            <person name="Poulain J."/>
            <person name="Vacherie B."/>
            <person name="Barbe V."/>
            <person name="Pelletier E."/>
            <person name="Sherman D.J."/>
            <person name="Westhof E."/>
            <person name="Weissenbach J."/>
            <person name="Baret P.V."/>
            <person name="Wincker P."/>
            <person name="Gaillardin C."/>
            <person name="Dujon B."/>
            <person name="Souciet J.L."/>
        </authorList>
    </citation>
    <scope>NUCLEOTIDE SEQUENCE [LARGE SCALE GENOMIC DNA]</scope>
    <source>
        <strain evidence="14">CBS 270.75 / DBVPG 7215 / KCTC 17166 / NRRL Y-17582</strain>
    </source>
</reference>
<evidence type="ECO:0000256" key="9">
    <source>
        <dbReference type="ARBA" id="ARBA00038404"/>
    </source>
</evidence>
<feature type="region of interest" description="Disordered" evidence="11">
    <location>
        <begin position="309"/>
        <end position="336"/>
    </location>
</feature>
<feature type="domain" description="SEC7" evidence="12">
    <location>
        <begin position="157"/>
        <end position="300"/>
    </location>
</feature>
<dbReference type="EMBL" id="CP002500">
    <property type="protein sequence ID" value="AET39712.1"/>
    <property type="molecule type" value="Genomic_DNA"/>
</dbReference>
<dbReference type="Pfam" id="PF23633">
    <property type="entry name" value="PH_GEF_YEL1"/>
    <property type="match status" value="1"/>
</dbReference>
<dbReference type="KEGG" id="erc:Ecym_4691"/>
<dbReference type="OMA" id="EGRIFIF"/>
<evidence type="ECO:0000256" key="10">
    <source>
        <dbReference type="ARBA" id="ARBA00040041"/>
    </source>
</evidence>
<dbReference type="PROSITE" id="PS50190">
    <property type="entry name" value="SEC7"/>
    <property type="match status" value="1"/>
</dbReference>
<evidence type="ECO:0000256" key="7">
    <source>
        <dbReference type="ARBA" id="ARBA00023136"/>
    </source>
</evidence>
<organism evidence="13 14">
    <name type="scientific">Eremothecium cymbalariae (strain CBS 270.75 / DBVPG 7215 / KCTC 17166 / NRRL Y-17582)</name>
    <name type="common">Yeast</name>
    <dbReference type="NCBI Taxonomy" id="931890"/>
    <lineage>
        <taxon>Eukaryota</taxon>
        <taxon>Fungi</taxon>
        <taxon>Dikarya</taxon>
        <taxon>Ascomycota</taxon>
        <taxon>Saccharomycotina</taxon>
        <taxon>Saccharomycetes</taxon>
        <taxon>Saccharomycetales</taxon>
        <taxon>Saccharomycetaceae</taxon>
        <taxon>Eremothecium</taxon>
    </lineage>
</organism>
<protein>
    <recommendedName>
        <fullName evidence="10">Guanine-nucleotide exchange factor YEL1</fullName>
    </recommendedName>
</protein>
<dbReference type="InterPro" id="IPR035999">
    <property type="entry name" value="Sec7_dom_sf"/>
</dbReference>
<feature type="region of interest" description="Disordered" evidence="11">
    <location>
        <begin position="105"/>
        <end position="149"/>
    </location>
</feature>
<comment type="similarity">
    <text evidence="9">Belongs to the YEL1 family.</text>
</comment>
<dbReference type="FunCoup" id="G8JSJ0">
    <property type="interactions" value="18"/>
</dbReference>
<dbReference type="STRING" id="931890.G8JSJ0"/>
<sequence>MVYVNMEEGNNSRLYCISDDSSISLHSNCSKGSTIFVREPSDDAHTDPSPAETSFERMSETDKRRGQSSLLIGNGEVFLDSSFVMESPKQLDVFTCDSLDEGGVSSSFATPTPHLQQQEMCEQTDDDVLSKSRKRSDTQRSNRSRSTAKQILKGTFQGTHYKEYANFLGNPENRAILQEFIALLQPLPVSLLFSLRKLSRSLYFIAEAGAIDAMLEEVSIQWVQRHKTSHYQGNFKLVHIILFSLLILNSDLYNDMAHEKFSSTQFVDNTVYALLKEAPTIDKQKFENELRVYYDILSMNQLPLYKAAPASNPKLPVPNSRKGSRFNPRSNRLERTFSNSSNYSMSTVSLQRTPNSKQSSAGLTNWKYHHDKELPTLYLKEQLDEEMNQKPNTSWLMDHAIQFQEPVEPSPPKDMPPALSLSPNVQPKRRLFGWLKKDHSDSIFKAHHDLSAERKWLNARVRISEGRLYIFNFKHHKALDPRVADLDLCRKRSLSYSVQNLYGAQATFIQDNIVYNSDHKTWNFKIAFPKSIDCDNERIYQFQTTDMTVAQQFVQCATFWSARITPIPSAQFEMVSNQEYGWSDKLLNNEHSPLDVTLSVWTPFIGIDSIYEDIDDFGSLSLKMQLYNLKVFTDQLSELIDKHNACKPKMVSTWLHTGTTKMFEMAMDNWNRRYLYLNKMFEKHNMYLTSLKTACESVQLTTL</sequence>
<keyword evidence="5" id="KW-0963">Cytoplasm</keyword>
<feature type="compositionally biased region" description="Polar residues" evidence="11">
    <location>
        <begin position="105"/>
        <end position="121"/>
    </location>
</feature>
<evidence type="ECO:0000256" key="1">
    <source>
        <dbReference type="ARBA" id="ARBA00004202"/>
    </source>
</evidence>
<evidence type="ECO:0000256" key="6">
    <source>
        <dbReference type="ARBA" id="ARBA00022658"/>
    </source>
</evidence>
<evidence type="ECO:0000256" key="5">
    <source>
        <dbReference type="ARBA" id="ARBA00022490"/>
    </source>
</evidence>
<accession>G8JSJ0</accession>
<feature type="region of interest" description="Disordered" evidence="11">
    <location>
        <begin position="37"/>
        <end position="67"/>
    </location>
</feature>
<dbReference type="InterPro" id="IPR023394">
    <property type="entry name" value="Sec7_C_sf"/>
</dbReference>
<keyword evidence="4" id="KW-1003">Cell membrane</keyword>
<evidence type="ECO:0000313" key="13">
    <source>
        <dbReference type="EMBL" id="AET39712.1"/>
    </source>
</evidence>
<dbReference type="InterPro" id="IPR000904">
    <property type="entry name" value="Sec7_dom"/>
</dbReference>
<dbReference type="eggNOG" id="KOG0929">
    <property type="taxonomic scope" value="Eukaryota"/>
</dbReference>
<dbReference type="SMART" id="SM00222">
    <property type="entry name" value="Sec7"/>
    <property type="match status" value="1"/>
</dbReference>
<keyword evidence="14" id="KW-1185">Reference proteome</keyword>
<comment type="subcellular location">
    <subcellularLocation>
        <location evidence="2">Bud neck</location>
    </subcellularLocation>
    <subcellularLocation>
        <location evidence="8">Bud tip</location>
    </subcellularLocation>
    <subcellularLocation>
        <location evidence="1">Cell membrane</location>
        <topology evidence="1">Peripheral membrane protein</topology>
    </subcellularLocation>
    <subcellularLocation>
        <location evidence="3">Cytoplasm</location>
    </subcellularLocation>
</comment>
<gene>
    <name evidence="13" type="ordered locus">Ecym_4691</name>
</gene>
<dbReference type="RefSeq" id="XP_003646529.1">
    <property type="nucleotide sequence ID" value="XM_003646481.1"/>
</dbReference>
<dbReference type="GO" id="GO:0005934">
    <property type="term" value="C:cellular bud tip"/>
    <property type="evidence" value="ECO:0007669"/>
    <property type="project" value="UniProtKB-SubCell"/>
</dbReference>
<dbReference type="Proteomes" id="UP000006790">
    <property type="component" value="Chromosome 4"/>
</dbReference>
<dbReference type="HOGENOM" id="CLU_017717_0_0_1"/>
<dbReference type="Gene3D" id="1.10.1000.11">
    <property type="entry name" value="Arf Nucleotide-binding Site Opener,domain 2"/>
    <property type="match status" value="1"/>
</dbReference>
<evidence type="ECO:0000256" key="4">
    <source>
        <dbReference type="ARBA" id="ARBA00022475"/>
    </source>
</evidence>
<dbReference type="GO" id="GO:0005935">
    <property type="term" value="C:cellular bud neck"/>
    <property type="evidence" value="ECO:0007669"/>
    <property type="project" value="UniProtKB-SubCell"/>
</dbReference>
<keyword evidence="6" id="KW-0344">Guanine-nucleotide releasing factor</keyword>
<evidence type="ECO:0000256" key="8">
    <source>
        <dbReference type="ARBA" id="ARBA00037853"/>
    </source>
</evidence>
<dbReference type="Pfam" id="PF01369">
    <property type="entry name" value="Sec7"/>
    <property type="match status" value="1"/>
</dbReference>
<dbReference type="InterPro" id="IPR056468">
    <property type="entry name" value="PH_GEF_YEL1"/>
</dbReference>
<evidence type="ECO:0000259" key="12">
    <source>
        <dbReference type="PROSITE" id="PS50190"/>
    </source>
</evidence>
<evidence type="ECO:0000256" key="2">
    <source>
        <dbReference type="ARBA" id="ARBA00004266"/>
    </source>
</evidence>
<dbReference type="GO" id="GO:0005737">
    <property type="term" value="C:cytoplasm"/>
    <property type="evidence" value="ECO:0007669"/>
    <property type="project" value="UniProtKB-SubCell"/>
</dbReference>
<feature type="compositionally biased region" description="Basic and acidic residues" evidence="11">
    <location>
        <begin position="54"/>
        <end position="65"/>
    </location>
</feature>
<dbReference type="InParanoid" id="G8JSJ0"/>
<dbReference type="SUPFAM" id="SSF48425">
    <property type="entry name" value="Sec7 domain"/>
    <property type="match status" value="1"/>
</dbReference>
<evidence type="ECO:0000256" key="3">
    <source>
        <dbReference type="ARBA" id="ARBA00004496"/>
    </source>
</evidence>
<evidence type="ECO:0000256" key="11">
    <source>
        <dbReference type="SAM" id="MobiDB-lite"/>
    </source>
</evidence>